<dbReference type="PANTHER" id="PTHR22872">
    <property type="entry name" value="BTK-BINDING PROTEIN-RELATED"/>
    <property type="match status" value="1"/>
</dbReference>
<feature type="repeat" description="RCC1" evidence="2">
    <location>
        <begin position="213"/>
        <end position="251"/>
    </location>
</feature>
<dbReference type="Pfam" id="PF00415">
    <property type="entry name" value="RCC1"/>
    <property type="match status" value="1"/>
</dbReference>
<protein>
    <submittedName>
        <fullName evidence="4">Regulator of chromosome condensation domain-containing protein</fullName>
    </submittedName>
</protein>
<evidence type="ECO:0000259" key="3">
    <source>
        <dbReference type="PROSITE" id="PS50097"/>
    </source>
</evidence>
<feature type="repeat" description="RCC1" evidence="2">
    <location>
        <begin position="685"/>
        <end position="742"/>
    </location>
</feature>
<dbReference type="SMART" id="SM00225">
    <property type="entry name" value="BTB"/>
    <property type="match status" value="2"/>
</dbReference>
<dbReference type="SUPFAM" id="SSF50985">
    <property type="entry name" value="RCC1/BLIP-II"/>
    <property type="match status" value="2"/>
</dbReference>
<dbReference type="Proteomes" id="UP000076078">
    <property type="component" value="Unassembled WGS sequence"/>
</dbReference>
<dbReference type="Gene3D" id="3.30.710.10">
    <property type="entry name" value="Potassium Channel Kv1.1, Chain A"/>
    <property type="match status" value="1"/>
</dbReference>
<dbReference type="InterPro" id="IPR000408">
    <property type="entry name" value="Reg_chr_condens"/>
</dbReference>
<keyword evidence="1" id="KW-0677">Repeat</keyword>
<evidence type="ECO:0000256" key="2">
    <source>
        <dbReference type="PROSITE-ProRule" id="PRU00235"/>
    </source>
</evidence>
<dbReference type="Pfam" id="PF00651">
    <property type="entry name" value="BTB"/>
    <property type="match status" value="1"/>
</dbReference>
<sequence length="769" mass="86972">MTKKDQNPSVELSVVINQLKLELVKNQNVDYLTIKLIKCLVNIKKIDEAESECFNYLNTKNLSNEKIKLLYVKILVIKGKLEDAIDFLEKELSKGINDKMISILSHCFMEQSKKVYTEENKQNFTATIRGRVDSYAHQVGNLTNYVNGAGPTDFIHDNVNLLCATKARILFTQKNKPREVMTIPRDQKIIEFKYQVKEVACGLRFFMVLDVQGRVFTWGDESSCNIGYPVTALKFKHISAGFEHCAAISQDNQLYTWGRGSFGKLGLGTSNGDSEYKTPTLVVALCRDSVKKVSCFGMNTSIITDDGKLFVCGRNHRGQLGIENAQYPETNPISVKKGAKRAKPTIFTSASVLKQDILSLFNQVKFSNLHLHFKGQTLHLHTVILACNDTLNDFFEKEIVQQKSSILNFELNDFLINVHFLTRSGIFKISESKIHIDEIYPSLTDEDVSQFFRSFYSNEPLVTPNNVVKTLFTIFNLEVDHQVSEYHFKSHFNSNNKQSDFKIKTQDGKVIHCHKSIMSVRSPYFKNLLNSNFKETTNGEISVDLPCHVALPLYRYMYTDRFSLPVECTGDDLLSLLDATNLYEVKRLHNAMEKLISVSLDLDNAIPLMKYAHDRNANQLVDYIADFIATNKDMYGNQQDIQNLPKELYNKVQSCSDFVVVSVVGGQYTPIHVLQGIKFFDIAQGEKLTLALDENNLVHQLGRGSSINFKDNTPARVVVLPKSSQIASISAGSSHCIVVTEEGKFYGWGAGFLGQLGDKRTFLLENQLN</sequence>
<dbReference type="OMA" id="WGDESSC"/>
<dbReference type="STRING" id="361077.A0A151ZB59"/>
<accession>A0A151ZB59</accession>
<dbReference type="EMBL" id="LODT01000035">
    <property type="protein sequence ID" value="KYQ91171.1"/>
    <property type="molecule type" value="Genomic_DNA"/>
</dbReference>
<proteinExistence type="predicted"/>
<dbReference type="InterPro" id="IPR051625">
    <property type="entry name" value="Signaling_Regulatory_Domain"/>
</dbReference>
<comment type="caution">
    <text evidence="4">The sequence shown here is derived from an EMBL/GenBank/DDBJ whole genome shotgun (WGS) entry which is preliminary data.</text>
</comment>
<dbReference type="InterPro" id="IPR000210">
    <property type="entry name" value="BTB/POZ_dom"/>
</dbReference>
<dbReference type="SUPFAM" id="SSF54695">
    <property type="entry name" value="POZ domain"/>
    <property type="match status" value="1"/>
</dbReference>
<name>A0A151ZB59_TIELA</name>
<dbReference type="OrthoDB" id="10256179at2759"/>
<dbReference type="Pfam" id="PF13540">
    <property type="entry name" value="RCC1_2"/>
    <property type="match status" value="2"/>
</dbReference>
<evidence type="ECO:0000313" key="4">
    <source>
        <dbReference type="EMBL" id="KYQ91171.1"/>
    </source>
</evidence>
<dbReference type="InterPro" id="IPR009091">
    <property type="entry name" value="RCC1/BLIP-II"/>
</dbReference>
<evidence type="ECO:0000313" key="5">
    <source>
        <dbReference type="Proteomes" id="UP000076078"/>
    </source>
</evidence>
<dbReference type="Gene3D" id="2.130.10.30">
    <property type="entry name" value="Regulator of chromosome condensation 1/beta-lactamase-inhibitor protein II"/>
    <property type="match status" value="2"/>
</dbReference>
<feature type="domain" description="BTB" evidence="3">
    <location>
        <begin position="499"/>
        <end position="566"/>
    </location>
</feature>
<dbReference type="PROSITE" id="PS50012">
    <property type="entry name" value="RCC1_3"/>
    <property type="match status" value="3"/>
</dbReference>
<reference evidence="4 5" key="1">
    <citation type="submission" date="2015-12" db="EMBL/GenBank/DDBJ databases">
        <title>Dictyostelia acquired genes for synthesis and detection of signals that induce cell-type specialization by lateral gene transfer from prokaryotes.</title>
        <authorList>
            <person name="Gloeckner G."/>
            <person name="Schaap P."/>
        </authorList>
    </citation>
    <scope>NUCLEOTIDE SEQUENCE [LARGE SCALE GENOMIC DNA]</scope>
    <source>
        <strain evidence="4 5">TK</strain>
    </source>
</reference>
<organism evidence="4 5">
    <name type="scientific">Tieghemostelium lacteum</name>
    <name type="common">Slime mold</name>
    <name type="synonym">Dictyostelium lacteum</name>
    <dbReference type="NCBI Taxonomy" id="361077"/>
    <lineage>
        <taxon>Eukaryota</taxon>
        <taxon>Amoebozoa</taxon>
        <taxon>Evosea</taxon>
        <taxon>Eumycetozoa</taxon>
        <taxon>Dictyostelia</taxon>
        <taxon>Dictyosteliales</taxon>
        <taxon>Raperosteliaceae</taxon>
        <taxon>Tieghemostelium</taxon>
    </lineage>
</organism>
<dbReference type="AlphaFoldDB" id="A0A151ZB59"/>
<dbReference type="FunCoup" id="A0A151ZB59">
    <property type="interactions" value="422"/>
</dbReference>
<dbReference type="InterPro" id="IPR011333">
    <property type="entry name" value="SKP1/BTB/POZ_sf"/>
</dbReference>
<keyword evidence="5" id="KW-1185">Reference proteome</keyword>
<evidence type="ECO:0000256" key="1">
    <source>
        <dbReference type="ARBA" id="ARBA00022737"/>
    </source>
</evidence>
<dbReference type="InParanoid" id="A0A151ZB59"/>
<gene>
    <name evidence="4" type="ORF">DLAC_08082</name>
</gene>
<feature type="repeat" description="RCC1" evidence="2">
    <location>
        <begin position="252"/>
        <end position="306"/>
    </location>
</feature>
<dbReference type="PROSITE" id="PS50097">
    <property type="entry name" value="BTB"/>
    <property type="match status" value="1"/>
</dbReference>
<dbReference type="CDD" id="cd18186">
    <property type="entry name" value="BTB_POZ_ZBTB_KLHL-like"/>
    <property type="match status" value="1"/>
</dbReference>